<keyword evidence="2" id="KW-1185">Reference proteome</keyword>
<accession>A0A1G6Q7N7</accession>
<dbReference type="RefSeq" id="WP_017362445.1">
    <property type="nucleotide sequence ID" value="NZ_FMZQ01000007.1"/>
</dbReference>
<dbReference type="GeneID" id="57608939"/>
<proteinExistence type="predicted"/>
<evidence type="ECO:0000313" key="2">
    <source>
        <dbReference type="Proteomes" id="UP000199467"/>
    </source>
</evidence>
<organism evidence="1 2">
    <name type="scientific">Ectopseudomonas chengduensis</name>
    <dbReference type="NCBI Taxonomy" id="489632"/>
    <lineage>
        <taxon>Bacteria</taxon>
        <taxon>Pseudomonadati</taxon>
        <taxon>Pseudomonadota</taxon>
        <taxon>Gammaproteobacteria</taxon>
        <taxon>Pseudomonadales</taxon>
        <taxon>Pseudomonadaceae</taxon>
        <taxon>Ectopseudomonas</taxon>
    </lineage>
</organism>
<reference evidence="2" key="1">
    <citation type="submission" date="2016-10" db="EMBL/GenBank/DDBJ databases">
        <authorList>
            <person name="Varghese N."/>
            <person name="Submissions S."/>
        </authorList>
    </citation>
    <scope>NUCLEOTIDE SEQUENCE [LARGE SCALE GENOMIC DNA]</scope>
    <source>
        <strain evidence="2">DSM 26382</strain>
    </source>
</reference>
<dbReference type="AlphaFoldDB" id="A0A1G6Q7N7"/>
<dbReference type="EMBL" id="FMZQ01000007">
    <property type="protein sequence ID" value="SDC87904.1"/>
    <property type="molecule type" value="Genomic_DNA"/>
</dbReference>
<gene>
    <name evidence="1" type="ORF">SAMN05216576_107283</name>
</gene>
<protein>
    <submittedName>
        <fullName evidence="1">Uncharacterized protein</fullName>
    </submittedName>
</protein>
<name>A0A1G6Q7N7_9GAMM</name>
<sequence>MPGFQVNLGEQLFRDPSSLSLDEVLAQLNEWPDDATCATQESDGEVLYWNAPVEEVIAGRRRAGTSDMLREIGLGAQIHVAYLNLDDPVVAADWESAVSVHPRLRKSGYQTEERLGCLIITGTLSLREMTQLVEQQPDGHLMDQDLARRLKASMVIGSQCSLDQLRASLPAVDSALLVDLPDGAREWLESGERGVSSETMFEVFTGIPLEQDRDHPQDLDDFRRCRLLLEQVPAFVEKLPLMAELSPQWAGLVSRWDLICIAMDAETPNWRPSGVGGPVGEACRLIQEAISDMGALG</sequence>
<evidence type="ECO:0000313" key="1">
    <source>
        <dbReference type="EMBL" id="SDC87904.1"/>
    </source>
</evidence>
<dbReference type="Proteomes" id="UP000199467">
    <property type="component" value="Unassembled WGS sequence"/>
</dbReference>